<dbReference type="EC" id="1.1.2.-" evidence="14"/>
<dbReference type="GO" id="GO:0005509">
    <property type="term" value="F:calcium ion binding"/>
    <property type="evidence" value="ECO:0007669"/>
    <property type="project" value="InterPro"/>
</dbReference>
<evidence type="ECO:0000256" key="3">
    <source>
        <dbReference type="ARBA" id="ARBA00008156"/>
    </source>
</evidence>
<dbReference type="InterPro" id="IPR036909">
    <property type="entry name" value="Cyt_c-like_dom_sf"/>
</dbReference>
<evidence type="ECO:0000256" key="4">
    <source>
        <dbReference type="ARBA" id="ARBA00022617"/>
    </source>
</evidence>
<comment type="cofactor">
    <cofactor evidence="1">
        <name>Ca(2+)</name>
        <dbReference type="ChEBI" id="CHEBI:29108"/>
    </cofactor>
</comment>
<dbReference type="InterPro" id="IPR017512">
    <property type="entry name" value="PQQ_MeOH/EtOH_DH"/>
</dbReference>
<evidence type="ECO:0000313" key="14">
    <source>
        <dbReference type="EMBL" id="MBA0086885.1"/>
    </source>
</evidence>
<comment type="similarity">
    <text evidence="3">Belongs to the bacterial PQQ dehydrogenase family.</text>
</comment>
<keyword evidence="9 14" id="KW-0560">Oxidoreductase</keyword>
<keyword evidence="6" id="KW-0732">Signal</keyword>
<evidence type="ECO:0000256" key="11">
    <source>
        <dbReference type="ARBA" id="ARBA00023157"/>
    </source>
</evidence>
<evidence type="ECO:0000256" key="5">
    <source>
        <dbReference type="ARBA" id="ARBA00022723"/>
    </source>
</evidence>
<dbReference type="SUPFAM" id="SSF46626">
    <property type="entry name" value="Cytochrome c"/>
    <property type="match status" value="1"/>
</dbReference>
<keyword evidence="11" id="KW-1015">Disulfide bond</keyword>
<evidence type="ECO:0000256" key="2">
    <source>
        <dbReference type="ARBA" id="ARBA00001931"/>
    </source>
</evidence>
<dbReference type="NCBIfam" id="TIGR03075">
    <property type="entry name" value="PQQ_enz_alc_DH"/>
    <property type="match status" value="1"/>
</dbReference>
<dbReference type="Proteomes" id="UP000567293">
    <property type="component" value="Unassembled WGS sequence"/>
</dbReference>
<feature type="domain" description="Cytochrome c" evidence="13">
    <location>
        <begin position="624"/>
        <end position="702"/>
    </location>
</feature>
<dbReference type="EMBL" id="JACDQQ010001725">
    <property type="protein sequence ID" value="MBA0086885.1"/>
    <property type="molecule type" value="Genomic_DNA"/>
</dbReference>
<dbReference type="InterPro" id="IPR011047">
    <property type="entry name" value="Quinoprotein_ADH-like_sf"/>
</dbReference>
<comment type="caution">
    <text evidence="14">The sequence shown here is derived from an EMBL/GenBank/DDBJ whole genome shotgun (WGS) entry which is preliminary data.</text>
</comment>
<protein>
    <submittedName>
        <fullName evidence="14">PQQ-dependent dehydrogenase, methanol/ethanol family</fullName>
        <ecNumber evidence="14">1.1.2.-</ecNumber>
    </submittedName>
</protein>
<keyword evidence="10 12" id="KW-0408">Iron</keyword>
<dbReference type="GO" id="GO:0020037">
    <property type="term" value="F:heme binding"/>
    <property type="evidence" value="ECO:0007669"/>
    <property type="project" value="InterPro"/>
</dbReference>
<dbReference type="GO" id="GO:0016614">
    <property type="term" value="F:oxidoreductase activity, acting on CH-OH group of donors"/>
    <property type="evidence" value="ECO:0007669"/>
    <property type="project" value="InterPro"/>
</dbReference>
<evidence type="ECO:0000256" key="9">
    <source>
        <dbReference type="ARBA" id="ARBA00023002"/>
    </source>
</evidence>
<dbReference type="GO" id="GO:0016020">
    <property type="term" value="C:membrane"/>
    <property type="evidence" value="ECO:0007669"/>
    <property type="project" value="InterPro"/>
</dbReference>
<evidence type="ECO:0000256" key="8">
    <source>
        <dbReference type="ARBA" id="ARBA00022891"/>
    </source>
</evidence>
<keyword evidence="7" id="KW-0106">Calcium</keyword>
<evidence type="ECO:0000259" key="13">
    <source>
        <dbReference type="PROSITE" id="PS51007"/>
    </source>
</evidence>
<proteinExistence type="inferred from homology"/>
<accession>A0A7V8NSX7</accession>
<evidence type="ECO:0000256" key="7">
    <source>
        <dbReference type="ARBA" id="ARBA00022837"/>
    </source>
</evidence>
<dbReference type="GO" id="GO:0009055">
    <property type="term" value="F:electron transfer activity"/>
    <property type="evidence" value="ECO:0007669"/>
    <property type="project" value="InterPro"/>
</dbReference>
<dbReference type="InterPro" id="IPR009056">
    <property type="entry name" value="Cyt_c-like_dom"/>
</dbReference>
<evidence type="ECO:0000313" key="15">
    <source>
        <dbReference type="Proteomes" id="UP000567293"/>
    </source>
</evidence>
<dbReference type="FunFam" id="2.140.10.10:FF:000003">
    <property type="entry name" value="Methanol dehydrogenase, large subunit"/>
    <property type="match status" value="1"/>
</dbReference>
<dbReference type="SMART" id="SM00564">
    <property type="entry name" value="PQQ"/>
    <property type="match status" value="5"/>
</dbReference>
<dbReference type="GO" id="GO:0070968">
    <property type="term" value="F:pyrroloquinoline quinone binding"/>
    <property type="evidence" value="ECO:0007669"/>
    <property type="project" value="UniProtKB-ARBA"/>
</dbReference>
<dbReference type="AlphaFoldDB" id="A0A7V8NSX7"/>
<dbReference type="SUPFAM" id="SSF50998">
    <property type="entry name" value="Quinoprotein alcohol dehydrogenase-like"/>
    <property type="match status" value="1"/>
</dbReference>
<dbReference type="CDD" id="cd10279">
    <property type="entry name" value="PQQ_ADH_II"/>
    <property type="match status" value="1"/>
</dbReference>
<evidence type="ECO:0000256" key="1">
    <source>
        <dbReference type="ARBA" id="ARBA00001913"/>
    </source>
</evidence>
<reference evidence="14" key="1">
    <citation type="submission" date="2020-06" db="EMBL/GenBank/DDBJ databases">
        <title>Legume-microbial interactions unlock mineral nutrients during tropical forest succession.</title>
        <authorList>
            <person name="Epihov D.Z."/>
        </authorList>
    </citation>
    <scope>NUCLEOTIDE SEQUENCE [LARGE SCALE GENOMIC DNA]</scope>
    <source>
        <strain evidence="14">Pan2503</strain>
    </source>
</reference>
<dbReference type="PROSITE" id="PS51257">
    <property type="entry name" value="PROKAR_LIPOPROTEIN"/>
    <property type="match status" value="1"/>
</dbReference>
<dbReference type="InterPro" id="IPR002372">
    <property type="entry name" value="PQQ_rpt_dom"/>
</dbReference>
<dbReference type="PROSITE" id="PS51007">
    <property type="entry name" value="CYTC"/>
    <property type="match status" value="1"/>
</dbReference>
<sequence length="714" mass="77409">MSRREFSVVMIGFTLLSVAGCHSKLGGGDSEGAAKSPAGVDSERILHADKEPGNWMSHGRTYSEQRFSPLKQINDQNVGRLALAWYVDLDVRRGQESTPIVVDGVMYFTTAWSKVFAVKAATGEKLWSYDPKVPPEWAVNACCDVVNRGVAVWRGKVFVGSLDGRLVALDAATGKVVWETLTIDREFRYTITGAPRVVKGKVLIGNGGAEMGVRGYISAYDAETGKLAWRFYTVPGDPGKPFEAPILEKAVKTWTGTWWKLGGGGTVWESMAYDPDLDLLYFGTGNGTFWDQSARSPNGGDNLFTSSVVAVKPDTGEYVWHYQETPGDTWDFDSAEQIVLADLTIGGARRKVLLHAPKNGFFYVLDRATGEAISARPYTEVTWADGIDLKTGRPIERAGVRYKKGDKGVAMAPGPLGGHSWHSMSYSPMTGLVYLPVQDAGFFYKSDEHFQEKELAMNTATDFVAAGLPQQPEVKRNILNSIKGRLSAWDPVEQKEVWRVERTSPVNGGVLSTAGNLVFEGTAQGNLEAYRAATGEKLWSADAQSGVVAAPVTYTVSGEQFVAVVVGWGGVFPLAAGEIALKSGRAQNVSRVLAFKLGGKQRLPPLPPAAQALLKPPRPTASTAVVRKGEELYQRYCSGCHGDVGVSGGVLPDLRYSEALENARWEEVILGGSLKSFGMVSFSKELSKPDAEAIRAYVILRANQSAAEIKAENR</sequence>
<organism evidence="14 15">
    <name type="scientific">Candidatus Acidiferrum panamense</name>
    <dbReference type="NCBI Taxonomy" id="2741543"/>
    <lineage>
        <taxon>Bacteria</taxon>
        <taxon>Pseudomonadati</taxon>
        <taxon>Acidobacteriota</taxon>
        <taxon>Terriglobia</taxon>
        <taxon>Candidatus Acidiferrales</taxon>
        <taxon>Candidatus Acidiferrum</taxon>
    </lineage>
</organism>
<gene>
    <name evidence="14" type="ORF">HRJ53_18035</name>
</gene>
<dbReference type="Pfam" id="PF01011">
    <property type="entry name" value="PQQ"/>
    <property type="match status" value="2"/>
</dbReference>
<dbReference type="Gene3D" id="1.10.760.10">
    <property type="entry name" value="Cytochrome c-like domain"/>
    <property type="match status" value="1"/>
</dbReference>
<dbReference type="Gene3D" id="2.140.10.10">
    <property type="entry name" value="Quinoprotein alcohol dehydrogenase-like superfamily"/>
    <property type="match status" value="1"/>
</dbReference>
<keyword evidence="5 12" id="KW-0479">Metal-binding</keyword>
<dbReference type="PANTHER" id="PTHR32303">
    <property type="entry name" value="QUINOPROTEIN ALCOHOL DEHYDROGENASE (CYTOCHROME C)"/>
    <property type="match status" value="1"/>
</dbReference>
<name>A0A7V8NSX7_9BACT</name>
<comment type="cofactor">
    <cofactor evidence="2">
        <name>pyrroloquinoline quinone</name>
        <dbReference type="ChEBI" id="CHEBI:58442"/>
    </cofactor>
</comment>
<dbReference type="InterPro" id="IPR018391">
    <property type="entry name" value="PQQ_b-propeller_rpt"/>
</dbReference>
<keyword evidence="8" id="KW-0634">PQQ</keyword>
<evidence type="ECO:0000256" key="12">
    <source>
        <dbReference type="PROSITE-ProRule" id="PRU00433"/>
    </source>
</evidence>
<keyword evidence="15" id="KW-1185">Reference proteome</keyword>
<evidence type="ECO:0000256" key="6">
    <source>
        <dbReference type="ARBA" id="ARBA00022729"/>
    </source>
</evidence>
<keyword evidence="4 12" id="KW-0349">Heme</keyword>
<dbReference type="Pfam" id="PF13442">
    <property type="entry name" value="Cytochrome_CBB3"/>
    <property type="match status" value="1"/>
</dbReference>
<evidence type="ECO:0000256" key="10">
    <source>
        <dbReference type="ARBA" id="ARBA00023004"/>
    </source>
</evidence>